<dbReference type="Proteomes" id="UP000266841">
    <property type="component" value="Unassembled WGS sequence"/>
</dbReference>
<gene>
    <name evidence="2" type="ORF">THAOC_18842</name>
</gene>
<comment type="caution">
    <text evidence="2">The sequence shown here is derived from an EMBL/GenBank/DDBJ whole genome shotgun (WGS) entry which is preliminary data.</text>
</comment>
<keyword evidence="3" id="KW-1185">Reference proteome</keyword>
<evidence type="ECO:0000313" key="2">
    <source>
        <dbReference type="EMBL" id="EJK60753.1"/>
    </source>
</evidence>
<proteinExistence type="predicted"/>
<name>K0S3X5_THAOC</name>
<feature type="compositionally biased region" description="Low complexity" evidence="1">
    <location>
        <begin position="29"/>
        <end position="52"/>
    </location>
</feature>
<dbReference type="OrthoDB" id="56415at2759"/>
<feature type="region of interest" description="Disordered" evidence="1">
    <location>
        <begin position="19"/>
        <end position="223"/>
    </location>
</feature>
<evidence type="ECO:0000256" key="1">
    <source>
        <dbReference type="SAM" id="MobiDB-lite"/>
    </source>
</evidence>
<protein>
    <submittedName>
        <fullName evidence="2">Uncharacterized protein</fullName>
    </submittedName>
</protein>
<organism evidence="2 3">
    <name type="scientific">Thalassiosira oceanica</name>
    <name type="common">Marine diatom</name>
    <dbReference type="NCBI Taxonomy" id="159749"/>
    <lineage>
        <taxon>Eukaryota</taxon>
        <taxon>Sar</taxon>
        <taxon>Stramenopiles</taxon>
        <taxon>Ochrophyta</taxon>
        <taxon>Bacillariophyta</taxon>
        <taxon>Coscinodiscophyceae</taxon>
        <taxon>Thalassiosirophycidae</taxon>
        <taxon>Thalassiosirales</taxon>
        <taxon>Thalassiosiraceae</taxon>
        <taxon>Thalassiosira</taxon>
    </lineage>
</organism>
<feature type="compositionally biased region" description="Basic residues" evidence="1">
    <location>
        <begin position="109"/>
        <end position="120"/>
    </location>
</feature>
<accession>K0S3X5</accession>
<reference evidence="2 3" key="1">
    <citation type="journal article" date="2012" name="Genome Biol.">
        <title>Genome and low-iron response of an oceanic diatom adapted to chronic iron limitation.</title>
        <authorList>
            <person name="Lommer M."/>
            <person name="Specht M."/>
            <person name="Roy A.S."/>
            <person name="Kraemer L."/>
            <person name="Andreson R."/>
            <person name="Gutowska M.A."/>
            <person name="Wolf J."/>
            <person name="Bergner S.V."/>
            <person name="Schilhabel M.B."/>
            <person name="Klostermeier U.C."/>
            <person name="Beiko R.G."/>
            <person name="Rosenstiel P."/>
            <person name="Hippler M."/>
            <person name="Laroche J."/>
        </authorList>
    </citation>
    <scope>NUCLEOTIDE SEQUENCE [LARGE SCALE GENOMIC DNA]</scope>
    <source>
        <strain evidence="2 3">CCMP1005</strain>
    </source>
</reference>
<dbReference type="AlphaFoldDB" id="K0S3X5"/>
<feature type="compositionally biased region" description="Basic and acidic residues" evidence="1">
    <location>
        <begin position="126"/>
        <end position="144"/>
    </location>
</feature>
<feature type="compositionally biased region" description="Polar residues" evidence="1">
    <location>
        <begin position="75"/>
        <end position="90"/>
    </location>
</feature>
<sequence length="223" mass="23987">MESLGVSLDEARKVATVSKAYHSAQATQSSHGSSTISSIDVLTSRLTLRSRSPSPPPSTSQTAPPSVHTMPMLNFRNSETTGLAKATTSERSAKNCHGPRTTHQTTKATSKKGRGSSRKRGPSEQNAEKGTKRAHRVEESDKSAAEQINLKVNEKMKGFLAGSSEAKTPKAVSLARGKTPESLRGNKRSASLSMEEESPAKRPYRERLNTEESILPSALSDDL</sequence>
<evidence type="ECO:0000313" key="3">
    <source>
        <dbReference type="Proteomes" id="UP000266841"/>
    </source>
</evidence>
<dbReference type="EMBL" id="AGNL01020718">
    <property type="protein sequence ID" value="EJK60753.1"/>
    <property type="molecule type" value="Genomic_DNA"/>
</dbReference>
<dbReference type="eggNOG" id="ENOG502QZI1">
    <property type="taxonomic scope" value="Eukaryota"/>
</dbReference>
<feature type="compositionally biased region" description="Basic and acidic residues" evidence="1">
    <location>
        <begin position="198"/>
        <end position="210"/>
    </location>
</feature>